<evidence type="ECO:0000313" key="6">
    <source>
        <dbReference type="EMBL" id="JAP62044.1"/>
    </source>
</evidence>
<dbReference type="FunFam" id="2.30.42.10:FF:000055">
    <property type="entry name" value="PDZ and LIM domain protein 3"/>
    <property type="match status" value="1"/>
</dbReference>
<dbReference type="GO" id="GO:0001725">
    <property type="term" value="C:stress fiber"/>
    <property type="evidence" value="ECO:0007669"/>
    <property type="project" value="TreeGrafter"/>
</dbReference>
<keyword evidence="3" id="KW-0862">Zinc</keyword>
<dbReference type="SUPFAM" id="SSF50156">
    <property type="entry name" value="PDZ domain-like"/>
    <property type="match status" value="1"/>
</dbReference>
<dbReference type="InterPro" id="IPR036034">
    <property type="entry name" value="PDZ_sf"/>
</dbReference>
<dbReference type="GO" id="GO:0031941">
    <property type="term" value="C:filamentous actin"/>
    <property type="evidence" value="ECO:0007669"/>
    <property type="project" value="TreeGrafter"/>
</dbReference>
<dbReference type="SMART" id="SM00228">
    <property type="entry name" value="PDZ"/>
    <property type="match status" value="1"/>
</dbReference>
<sequence>MNTYLGCVTTDSRRPNTGHTKSPQQSPSACGGRLPTNLDRLASAFSAHSEAADNGASQSNSNQMVEINLKRQSQEKPWGIRIQGGRDYNLQLTVKKTQPGSPAEGVLHCGDEIRCINGEETTNLSHSQASDMIRSSSKDLKLTISKSFDADFSELRSQPTGTTGAPR</sequence>
<gene>
    <name evidence="6" type="primary">LDB3</name>
    <name evidence="6" type="ORF">TR103783</name>
</gene>
<comment type="subcellular location">
    <subcellularLocation>
        <location evidence="1">Cytoplasm</location>
    </subcellularLocation>
</comment>
<dbReference type="GO" id="GO:0051371">
    <property type="term" value="F:muscle alpha-actinin binding"/>
    <property type="evidence" value="ECO:0007669"/>
    <property type="project" value="TreeGrafter"/>
</dbReference>
<organism evidence="6">
    <name type="scientific">Schistocephalus solidus</name>
    <name type="common">Tapeworm</name>
    <dbReference type="NCBI Taxonomy" id="70667"/>
    <lineage>
        <taxon>Eukaryota</taxon>
        <taxon>Metazoa</taxon>
        <taxon>Spiralia</taxon>
        <taxon>Lophotrochozoa</taxon>
        <taxon>Platyhelminthes</taxon>
        <taxon>Cestoda</taxon>
        <taxon>Eucestoda</taxon>
        <taxon>Diphyllobothriidea</taxon>
        <taxon>Diphyllobothriidae</taxon>
        <taxon>Schistocephalus</taxon>
    </lineage>
</organism>
<evidence type="ECO:0000259" key="5">
    <source>
        <dbReference type="PROSITE" id="PS50106"/>
    </source>
</evidence>
<keyword evidence="2" id="KW-0963">Cytoplasm</keyword>
<dbReference type="PROSITE" id="PS50106">
    <property type="entry name" value="PDZ"/>
    <property type="match status" value="1"/>
</dbReference>
<dbReference type="GO" id="GO:0030036">
    <property type="term" value="P:actin cytoskeleton organization"/>
    <property type="evidence" value="ECO:0007669"/>
    <property type="project" value="TreeGrafter"/>
</dbReference>
<dbReference type="GO" id="GO:0003779">
    <property type="term" value="F:actin binding"/>
    <property type="evidence" value="ECO:0007669"/>
    <property type="project" value="TreeGrafter"/>
</dbReference>
<dbReference type="Pfam" id="PF00595">
    <property type="entry name" value="PDZ"/>
    <property type="match status" value="1"/>
</dbReference>
<evidence type="ECO:0000256" key="3">
    <source>
        <dbReference type="ARBA" id="ARBA00023038"/>
    </source>
</evidence>
<dbReference type="Gene3D" id="2.30.42.10">
    <property type="match status" value="1"/>
</dbReference>
<dbReference type="PANTHER" id="PTHR24214:SF38">
    <property type="entry name" value="PDZ AND LIM DOMAIN PROTEIN ZASP-RELATED"/>
    <property type="match status" value="1"/>
</dbReference>
<dbReference type="GO" id="GO:0005912">
    <property type="term" value="C:adherens junction"/>
    <property type="evidence" value="ECO:0007669"/>
    <property type="project" value="TreeGrafter"/>
</dbReference>
<keyword evidence="3" id="KW-0440">LIM domain</keyword>
<dbReference type="AlphaFoldDB" id="A0A0V0J8R5"/>
<evidence type="ECO:0000256" key="2">
    <source>
        <dbReference type="ARBA" id="ARBA00022490"/>
    </source>
</evidence>
<dbReference type="InterPro" id="IPR001478">
    <property type="entry name" value="PDZ"/>
</dbReference>
<protein>
    <submittedName>
        <fullName evidence="6">LIM domain-binding protein 3</fullName>
    </submittedName>
</protein>
<dbReference type="PANTHER" id="PTHR24214">
    <property type="entry name" value="PDZ AND LIM DOMAIN PROTEIN ZASP"/>
    <property type="match status" value="1"/>
</dbReference>
<feature type="region of interest" description="Disordered" evidence="4">
    <location>
        <begin position="1"/>
        <end position="72"/>
    </location>
</feature>
<keyword evidence="3" id="KW-0479">Metal-binding</keyword>
<feature type="domain" description="PDZ" evidence="5">
    <location>
        <begin position="66"/>
        <end position="148"/>
    </location>
</feature>
<name>A0A0V0J8R5_SCHSO</name>
<dbReference type="InterPro" id="IPR050604">
    <property type="entry name" value="PDZ-LIM_domain"/>
</dbReference>
<evidence type="ECO:0000256" key="4">
    <source>
        <dbReference type="SAM" id="MobiDB-lite"/>
    </source>
</evidence>
<accession>A0A0V0J8R5</accession>
<feature type="compositionally biased region" description="Polar residues" evidence="4">
    <location>
        <begin position="15"/>
        <end position="28"/>
    </location>
</feature>
<dbReference type="GO" id="GO:0061061">
    <property type="term" value="P:muscle structure development"/>
    <property type="evidence" value="ECO:0007669"/>
    <property type="project" value="TreeGrafter"/>
</dbReference>
<evidence type="ECO:0000256" key="1">
    <source>
        <dbReference type="ARBA" id="ARBA00004496"/>
    </source>
</evidence>
<dbReference type="GO" id="GO:0030018">
    <property type="term" value="C:Z disc"/>
    <property type="evidence" value="ECO:0007669"/>
    <property type="project" value="TreeGrafter"/>
</dbReference>
<dbReference type="EMBL" id="GEEE01001181">
    <property type="protein sequence ID" value="JAP62044.1"/>
    <property type="molecule type" value="Transcribed_RNA"/>
</dbReference>
<feature type="compositionally biased region" description="Polar residues" evidence="4">
    <location>
        <begin position="55"/>
        <end position="65"/>
    </location>
</feature>
<proteinExistence type="predicted"/>
<reference evidence="6" key="1">
    <citation type="submission" date="2016-01" db="EMBL/GenBank/DDBJ databases">
        <title>Reference transcriptome for the parasite Schistocephalus solidus: insights into the molecular evolution of parasitism.</title>
        <authorList>
            <person name="Hebert F.O."/>
            <person name="Grambauer S."/>
            <person name="Barber I."/>
            <person name="Landry C.R."/>
            <person name="Aubin-Horth N."/>
        </authorList>
    </citation>
    <scope>NUCLEOTIDE SEQUENCE</scope>
</reference>